<keyword evidence="1" id="KW-0812">Transmembrane</keyword>
<dbReference type="InterPro" id="IPR031566">
    <property type="entry name" value="CitMHS_2"/>
</dbReference>
<sequence length="418" mass="45990">MSQESIPFYICVPFVVILLLIALMPLALPHWWEKNRNKGIVAFVASLPVFLFLVVKFPSELLATFYDYLSFIVLLASLFIISGGILIQGNLKATPLVNTVFLLIGAVIANVIGTTGASMLLIRPMLRTNSERRHTIHIPVFFIFVVSNLGGCLTPLGDPPLFLGYLRGVPFTWTLGLFPEWLTAVGIVLAVFYIWDSIAFKKENYLDLIQDIARKELLTIKGKINLLFLLVVVLAVFGAKTPYRELIMVAATILSLVFTGKQVRSDNQFTFNPIIEVAVLFAGIFVTMVPLLMLLAEKGASLGITEPWQFFWLTGGLSSFLDNAPTYLTFSSLAASVTAAGHAGAQTVAGIDPNLLRAISCGAVFMGANTYIGNGPNFMVKSIAEEQGMKVPHFFQYMLYSGLILIPTFLLITLIFFK</sequence>
<dbReference type="RefSeq" id="WP_132016042.1">
    <property type="nucleotide sequence ID" value="NZ_SLUN01000030.1"/>
</dbReference>
<dbReference type="EMBL" id="SLUN01000030">
    <property type="protein sequence ID" value="TCL61917.1"/>
    <property type="molecule type" value="Genomic_DNA"/>
</dbReference>
<feature type="transmembrane region" description="Helical" evidence="1">
    <location>
        <begin position="397"/>
        <end position="417"/>
    </location>
</feature>
<evidence type="ECO:0000256" key="1">
    <source>
        <dbReference type="SAM" id="Phobius"/>
    </source>
</evidence>
<dbReference type="Pfam" id="PF16980">
    <property type="entry name" value="CitMHS_2"/>
    <property type="match status" value="1"/>
</dbReference>
<dbReference type="Proteomes" id="UP000295008">
    <property type="component" value="Unassembled WGS sequence"/>
</dbReference>
<gene>
    <name evidence="2" type="ORF">EDC14_103019</name>
</gene>
<feature type="transmembrane region" description="Helical" evidence="1">
    <location>
        <begin position="246"/>
        <end position="263"/>
    </location>
</feature>
<dbReference type="AlphaFoldDB" id="A0A4V2QCV9"/>
<keyword evidence="3" id="KW-1185">Reference proteome</keyword>
<feature type="transmembrane region" description="Helical" evidence="1">
    <location>
        <begin position="7"/>
        <end position="28"/>
    </location>
</feature>
<feature type="transmembrane region" description="Helical" evidence="1">
    <location>
        <begin position="65"/>
        <end position="87"/>
    </location>
</feature>
<protein>
    <submittedName>
        <fullName evidence="2">UIT6 family transporter</fullName>
    </submittedName>
</protein>
<keyword evidence="1" id="KW-1133">Transmembrane helix</keyword>
<feature type="transmembrane region" description="Helical" evidence="1">
    <location>
        <begin position="275"/>
        <end position="296"/>
    </location>
</feature>
<accession>A0A4V2QCV9</accession>
<feature type="transmembrane region" description="Helical" evidence="1">
    <location>
        <begin position="224"/>
        <end position="240"/>
    </location>
</feature>
<proteinExistence type="predicted"/>
<reference evidence="2 3" key="1">
    <citation type="submission" date="2019-03" db="EMBL/GenBank/DDBJ databases">
        <title>Genomic Encyclopedia of Type Strains, Phase IV (KMG-IV): sequencing the most valuable type-strain genomes for metagenomic binning, comparative biology and taxonomic classification.</title>
        <authorList>
            <person name="Goeker M."/>
        </authorList>
    </citation>
    <scope>NUCLEOTIDE SEQUENCE [LARGE SCALE GENOMIC DNA]</scope>
    <source>
        <strain evidence="2 3">LX-B</strain>
    </source>
</reference>
<keyword evidence="1" id="KW-0472">Membrane</keyword>
<name>A0A4V2QCV9_HYDET</name>
<dbReference type="OrthoDB" id="9765532at2"/>
<feature type="transmembrane region" description="Helical" evidence="1">
    <location>
        <begin position="134"/>
        <end position="156"/>
    </location>
</feature>
<feature type="transmembrane region" description="Helical" evidence="1">
    <location>
        <begin position="176"/>
        <end position="195"/>
    </location>
</feature>
<evidence type="ECO:0000313" key="3">
    <source>
        <dbReference type="Proteomes" id="UP000295008"/>
    </source>
</evidence>
<comment type="caution">
    <text evidence="2">The sequence shown here is derived from an EMBL/GenBank/DDBJ whole genome shotgun (WGS) entry which is preliminary data.</text>
</comment>
<feature type="transmembrane region" description="Helical" evidence="1">
    <location>
        <begin position="40"/>
        <end position="58"/>
    </location>
</feature>
<evidence type="ECO:0000313" key="2">
    <source>
        <dbReference type="EMBL" id="TCL61917.1"/>
    </source>
</evidence>
<feature type="transmembrane region" description="Helical" evidence="1">
    <location>
        <begin position="99"/>
        <end position="122"/>
    </location>
</feature>
<organism evidence="2 3">
    <name type="scientific">Hydrogenispora ethanolica</name>
    <dbReference type="NCBI Taxonomy" id="1082276"/>
    <lineage>
        <taxon>Bacteria</taxon>
        <taxon>Bacillati</taxon>
        <taxon>Bacillota</taxon>
        <taxon>Hydrogenispora</taxon>
    </lineage>
</organism>